<gene>
    <name evidence="1" type="ORF">CK203_026644</name>
</gene>
<organism evidence="1 2">
    <name type="scientific">Vitis vinifera</name>
    <name type="common">Grape</name>
    <dbReference type="NCBI Taxonomy" id="29760"/>
    <lineage>
        <taxon>Eukaryota</taxon>
        <taxon>Viridiplantae</taxon>
        <taxon>Streptophyta</taxon>
        <taxon>Embryophyta</taxon>
        <taxon>Tracheophyta</taxon>
        <taxon>Spermatophyta</taxon>
        <taxon>Magnoliopsida</taxon>
        <taxon>eudicotyledons</taxon>
        <taxon>Gunneridae</taxon>
        <taxon>Pentapetalae</taxon>
        <taxon>rosids</taxon>
        <taxon>Vitales</taxon>
        <taxon>Vitaceae</taxon>
        <taxon>Viteae</taxon>
        <taxon>Vitis</taxon>
    </lineage>
</organism>
<comment type="caution">
    <text evidence="1">The sequence shown here is derived from an EMBL/GenBank/DDBJ whole genome shotgun (WGS) entry which is preliminary data.</text>
</comment>
<evidence type="ECO:0000313" key="1">
    <source>
        <dbReference type="EMBL" id="RVX00269.1"/>
    </source>
</evidence>
<protein>
    <submittedName>
        <fullName evidence="1">Uncharacterized protein</fullName>
    </submittedName>
</protein>
<dbReference type="Proteomes" id="UP000288805">
    <property type="component" value="Unassembled WGS sequence"/>
</dbReference>
<proteinExistence type="predicted"/>
<evidence type="ECO:0000313" key="2">
    <source>
        <dbReference type="Proteomes" id="UP000288805"/>
    </source>
</evidence>
<reference evidence="1 2" key="1">
    <citation type="journal article" date="2018" name="PLoS Genet.">
        <title>Population sequencing reveals clonal diversity and ancestral inbreeding in the grapevine cultivar Chardonnay.</title>
        <authorList>
            <person name="Roach M.J."/>
            <person name="Johnson D.L."/>
            <person name="Bohlmann J."/>
            <person name="van Vuuren H.J."/>
            <person name="Jones S.J."/>
            <person name="Pretorius I.S."/>
            <person name="Schmidt S.A."/>
            <person name="Borneman A.R."/>
        </authorList>
    </citation>
    <scope>NUCLEOTIDE SEQUENCE [LARGE SCALE GENOMIC DNA]</scope>
    <source>
        <strain evidence="2">cv. Chardonnay</strain>
        <tissue evidence="1">Leaf</tissue>
    </source>
</reference>
<name>A0A438IU45_VITVI</name>
<dbReference type="AlphaFoldDB" id="A0A438IU45"/>
<sequence>MNAVFLRHPETWEFGDIRRRHPRKRASLARKWNPQFDLFVGSATGGSLSAGPNNCYWSCNARFRGRCILLVSLLLVLFDSTGERLNWLPYKSVCPSLIRPGFSRPARLCPIWPMTDACTRSAELPGSTKIRLTSKSPISRERMRASRCGCSVRQFLPFPPGIVFLVRWAPVDIVYDSLGGDWGPRGPRVMM</sequence>
<dbReference type="EMBL" id="QGNW01000083">
    <property type="protein sequence ID" value="RVX00269.1"/>
    <property type="molecule type" value="Genomic_DNA"/>
</dbReference>
<accession>A0A438IU45</accession>